<dbReference type="SMART" id="SM00382">
    <property type="entry name" value="AAA"/>
    <property type="match status" value="2"/>
</dbReference>
<dbReference type="CDD" id="cd03216">
    <property type="entry name" value="ABC_Carb_Monos_I"/>
    <property type="match status" value="1"/>
</dbReference>
<dbReference type="Proteomes" id="UP000219546">
    <property type="component" value="Unassembled WGS sequence"/>
</dbReference>
<dbReference type="InterPro" id="IPR003439">
    <property type="entry name" value="ABC_transporter-like_ATP-bd"/>
</dbReference>
<dbReference type="PROSITE" id="PS50893">
    <property type="entry name" value="ABC_TRANSPORTER_2"/>
    <property type="match status" value="2"/>
</dbReference>
<dbReference type="PANTHER" id="PTHR43790">
    <property type="entry name" value="CARBOHYDRATE TRANSPORT ATP-BINDING PROTEIN MG119-RELATED"/>
    <property type="match status" value="1"/>
</dbReference>
<evidence type="ECO:0000256" key="1">
    <source>
        <dbReference type="ARBA" id="ARBA00022448"/>
    </source>
</evidence>
<dbReference type="GO" id="GO:0005524">
    <property type="term" value="F:ATP binding"/>
    <property type="evidence" value="ECO:0007669"/>
    <property type="project" value="UniProtKB-KW"/>
</dbReference>
<dbReference type="OrthoDB" id="9771863at2"/>
<organism evidence="6 7">
    <name type="scientific">Bacillus oleivorans</name>
    <dbReference type="NCBI Taxonomy" id="1448271"/>
    <lineage>
        <taxon>Bacteria</taxon>
        <taxon>Bacillati</taxon>
        <taxon>Bacillota</taxon>
        <taxon>Bacilli</taxon>
        <taxon>Bacillales</taxon>
        <taxon>Bacillaceae</taxon>
        <taxon>Bacillus</taxon>
    </lineage>
</organism>
<keyword evidence="7" id="KW-1185">Reference proteome</keyword>
<dbReference type="InterPro" id="IPR003593">
    <property type="entry name" value="AAA+_ATPase"/>
</dbReference>
<evidence type="ECO:0000256" key="2">
    <source>
        <dbReference type="ARBA" id="ARBA00022737"/>
    </source>
</evidence>
<protein>
    <submittedName>
        <fullName evidence="6">Monosaccharide ABC transporter ATP-binding protein (CUT2 family)</fullName>
    </submittedName>
</protein>
<keyword evidence="4 6" id="KW-0067">ATP-binding</keyword>
<evidence type="ECO:0000256" key="4">
    <source>
        <dbReference type="ARBA" id="ARBA00022840"/>
    </source>
</evidence>
<reference evidence="6 7" key="1">
    <citation type="submission" date="2017-08" db="EMBL/GenBank/DDBJ databases">
        <authorList>
            <person name="de Groot N.N."/>
        </authorList>
    </citation>
    <scope>NUCLEOTIDE SEQUENCE [LARGE SCALE GENOMIC DNA]</scope>
    <source>
        <strain evidence="6 7">JC228</strain>
    </source>
</reference>
<evidence type="ECO:0000259" key="5">
    <source>
        <dbReference type="PROSITE" id="PS50893"/>
    </source>
</evidence>
<dbReference type="RefSeq" id="WP_097158769.1">
    <property type="nucleotide sequence ID" value="NZ_JBEPMQ010000006.1"/>
</dbReference>
<dbReference type="InterPro" id="IPR027417">
    <property type="entry name" value="P-loop_NTPase"/>
</dbReference>
<dbReference type="EMBL" id="OAOP01000004">
    <property type="protein sequence ID" value="SNX70844.1"/>
    <property type="molecule type" value="Genomic_DNA"/>
</dbReference>
<dbReference type="Gene3D" id="3.40.50.300">
    <property type="entry name" value="P-loop containing nucleotide triphosphate hydrolases"/>
    <property type="match status" value="2"/>
</dbReference>
<gene>
    <name evidence="6" type="ORF">SAMN05877753_104393</name>
</gene>
<dbReference type="InterPro" id="IPR017871">
    <property type="entry name" value="ABC_transporter-like_CS"/>
</dbReference>
<dbReference type="AlphaFoldDB" id="A0A285CTJ9"/>
<evidence type="ECO:0000313" key="7">
    <source>
        <dbReference type="Proteomes" id="UP000219546"/>
    </source>
</evidence>
<keyword evidence="2" id="KW-0677">Repeat</keyword>
<dbReference type="PROSITE" id="PS00211">
    <property type="entry name" value="ABC_TRANSPORTER_1"/>
    <property type="match status" value="1"/>
</dbReference>
<dbReference type="SUPFAM" id="SSF52540">
    <property type="entry name" value="P-loop containing nucleoside triphosphate hydrolases"/>
    <property type="match status" value="2"/>
</dbReference>
<feature type="domain" description="ABC transporter" evidence="5">
    <location>
        <begin position="252"/>
        <end position="499"/>
    </location>
</feature>
<dbReference type="PANTHER" id="PTHR43790:SF9">
    <property type="entry name" value="GALACTOFURANOSE TRANSPORTER ATP-BINDING PROTEIN YTFR"/>
    <property type="match status" value="1"/>
</dbReference>
<evidence type="ECO:0000313" key="6">
    <source>
        <dbReference type="EMBL" id="SNX70844.1"/>
    </source>
</evidence>
<name>A0A285CTJ9_9BACI</name>
<dbReference type="GO" id="GO:0016887">
    <property type="term" value="F:ATP hydrolysis activity"/>
    <property type="evidence" value="ECO:0007669"/>
    <property type="project" value="InterPro"/>
</dbReference>
<dbReference type="CDD" id="cd03215">
    <property type="entry name" value="ABC_Carb_Monos_II"/>
    <property type="match status" value="1"/>
</dbReference>
<keyword evidence="3" id="KW-0547">Nucleotide-binding</keyword>
<feature type="domain" description="ABC transporter" evidence="5">
    <location>
        <begin position="6"/>
        <end position="245"/>
    </location>
</feature>
<evidence type="ECO:0000256" key="3">
    <source>
        <dbReference type="ARBA" id="ARBA00022741"/>
    </source>
</evidence>
<accession>A0A285CTJ9</accession>
<dbReference type="Pfam" id="PF00005">
    <property type="entry name" value="ABC_tran"/>
    <property type="match status" value="2"/>
</dbReference>
<sequence length="512" mass="56864">MRETSLVMRNIEKKFGSATALKNASFQLKSGEVHALLGANGAGKSTLMNILSGVYEQDRGEILLNGESMRFKSPKAAKIQGIYCVYQEVDTAIVPQMSAAENILLDTFASSKDVFISKRKLYEKARQILKQVHADHIELHWPASELSLAEKQIVLIARALVHSAKVIIFDEPTAPLSIHEAEQLFKVIKSLKNKGVGIIFITHRLPEVFEICDQITIMREGTVVRTLDTTITTPEQVVELMLGRSLSTNHGEREKRIGRSVLEIKELSAERKLHDISFSVCAGEIVGVVGLVGAGKTELAKSLMGVTPVLKGTINVTDQAVKVKHPSDAIEAGMVLIPEERRKEGLFIHESVRKNATFPNLKKFTKGLFINHKSERTFTEHIISFLQIKAGSTETPIHHLSGGNQQKVAIGKWMSQESSVYLFDEPTKGVDIGAKNDIYNLIRDLSEEGKGILYLSSEIHEILTISDRILVMYDGRVVKEFAQGEATQERILLYASGGKEDQHEREKHPISI</sequence>
<keyword evidence="1" id="KW-0813">Transport</keyword>
<proteinExistence type="predicted"/>
<dbReference type="InterPro" id="IPR050107">
    <property type="entry name" value="ABC_carbohydrate_import_ATPase"/>
</dbReference>